<dbReference type="Proteomes" id="UP001159042">
    <property type="component" value="Unassembled WGS sequence"/>
</dbReference>
<evidence type="ECO:0000259" key="3">
    <source>
        <dbReference type="Pfam" id="PF09995"/>
    </source>
</evidence>
<evidence type="ECO:0000313" key="5">
    <source>
        <dbReference type="Proteomes" id="UP001159042"/>
    </source>
</evidence>
<comment type="caution">
    <text evidence="4">The sequence shown here is derived from an EMBL/GenBank/DDBJ whole genome shotgun (WGS) entry which is preliminary data.</text>
</comment>
<feature type="region of interest" description="Disordered" evidence="1">
    <location>
        <begin position="1"/>
        <end position="23"/>
    </location>
</feature>
<dbReference type="Pfam" id="PF09995">
    <property type="entry name" value="MPAB_Lcp_cat"/>
    <property type="match status" value="1"/>
</dbReference>
<dbReference type="PANTHER" id="PTHR37159">
    <property type="entry name" value="GH11867P"/>
    <property type="match status" value="1"/>
</dbReference>
<protein>
    <recommendedName>
        <fullName evidence="3">ER-bound oxygenase mpaB/mpaB'/Rubber oxygenase catalytic domain-containing protein</fullName>
    </recommendedName>
</protein>
<evidence type="ECO:0000256" key="1">
    <source>
        <dbReference type="SAM" id="MobiDB-lite"/>
    </source>
</evidence>
<gene>
    <name evidence="4" type="ORF">NQ315_006980</name>
</gene>
<dbReference type="PANTHER" id="PTHR37159:SF1">
    <property type="entry name" value="GH11867P"/>
    <property type="match status" value="1"/>
</dbReference>
<feature type="transmembrane region" description="Helical" evidence="2">
    <location>
        <begin position="329"/>
        <end position="351"/>
    </location>
</feature>
<feature type="transmembrane region" description="Helical" evidence="2">
    <location>
        <begin position="263"/>
        <end position="283"/>
    </location>
</feature>
<evidence type="ECO:0000256" key="2">
    <source>
        <dbReference type="SAM" id="Phobius"/>
    </source>
</evidence>
<dbReference type="GO" id="GO:0016491">
    <property type="term" value="F:oxidoreductase activity"/>
    <property type="evidence" value="ECO:0007669"/>
    <property type="project" value="InterPro"/>
</dbReference>
<reference evidence="4 5" key="1">
    <citation type="journal article" date="2023" name="Insect Mol. Biol.">
        <title>Genome sequencing provides insights into the evolution of gene families encoding plant cell wall-degrading enzymes in longhorned beetles.</title>
        <authorList>
            <person name="Shin N.R."/>
            <person name="Okamura Y."/>
            <person name="Kirsch R."/>
            <person name="Pauchet Y."/>
        </authorList>
    </citation>
    <scope>NUCLEOTIDE SEQUENCE [LARGE SCALE GENOMIC DNA]</scope>
    <source>
        <strain evidence="4">EAD_L_NR</strain>
    </source>
</reference>
<keyword evidence="2" id="KW-0812">Transmembrane</keyword>
<proteinExistence type="predicted"/>
<keyword evidence="5" id="KW-1185">Reference proteome</keyword>
<feature type="domain" description="ER-bound oxygenase mpaB/mpaB'/Rubber oxygenase catalytic" evidence="3">
    <location>
        <begin position="116"/>
        <end position="236"/>
    </location>
</feature>
<dbReference type="AlphaFoldDB" id="A0AAV8WC75"/>
<feature type="transmembrane region" description="Helical" evidence="2">
    <location>
        <begin position="80"/>
        <end position="105"/>
    </location>
</feature>
<name>A0AAV8WC75_9CUCU</name>
<dbReference type="InterPro" id="IPR018713">
    <property type="entry name" value="MPAB/Lcp_cat_dom"/>
</dbReference>
<accession>A0AAV8WC75</accession>
<organism evidence="4 5">
    <name type="scientific">Exocentrus adspersus</name>
    <dbReference type="NCBI Taxonomy" id="1586481"/>
    <lineage>
        <taxon>Eukaryota</taxon>
        <taxon>Metazoa</taxon>
        <taxon>Ecdysozoa</taxon>
        <taxon>Arthropoda</taxon>
        <taxon>Hexapoda</taxon>
        <taxon>Insecta</taxon>
        <taxon>Pterygota</taxon>
        <taxon>Neoptera</taxon>
        <taxon>Endopterygota</taxon>
        <taxon>Coleoptera</taxon>
        <taxon>Polyphaga</taxon>
        <taxon>Cucujiformia</taxon>
        <taxon>Chrysomeloidea</taxon>
        <taxon>Cerambycidae</taxon>
        <taxon>Lamiinae</taxon>
        <taxon>Acanthocinini</taxon>
        <taxon>Exocentrus</taxon>
    </lineage>
</organism>
<keyword evidence="2" id="KW-0472">Membrane</keyword>
<keyword evidence="2" id="KW-1133">Transmembrane helix</keyword>
<dbReference type="EMBL" id="JANEYG010000003">
    <property type="protein sequence ID" value="KAJ8924189.1"/>
    <property type="molecule type" value="Genomic_DNA"/>
</dbReference>
<evidence type="ECO:0000313" key="4">
    <source>
        <dbReference type="EMBL" id="KAJ8924189.1"/>
    </source>
</evidence>
<sequence>MSSETSDNAKEQETSMKNNNSSPAQDYVNNLLSEGAKVTCDDVSEGFRYHTALPPYYDEEEFKRLVYSLKLTQKFFYKHIFSFFFSKCLGLVSVLSIPSILKILIFTKMSGSEMTSYRRYLSTIFHMMIWYDSDFEPGSKLWRSIAEVRSLHNSASNRSCTAGLSRITQKDMALTQFGFMGFALVRSKMLGIHESSDNEWKAFLHLWRVIGYLMGIEERFNLCNGTVDEVRERCNILVEQIFRPNIERKDEDFINMSRYMINGLYSINIFIRFETVMCFLHILSQSDSSDRKMQSTHYPLDASQQSNLNFLVTVLSMLRWTWFRVFENYSHMLTLWIVKVFPIIAMYQFGITNARVRILSKNKSD</sequence>